<name>A0AA86RDC9_9EUKA</name>
<evidence type="ECO:0000313" key="2">
    <source>
        <dbReference type="EMBL" id="CAL6111656.1"/>
    </source>
</evidence>
<organism evidence="1">
    <name type="scientific">Hexamita inflata</name>
    <dbReference type="NCBI Taxonomy" id="28002"/>
    <lineage>
        <taxon>Eukaryota</taxon>
        <taxon>Metamonada</taxon>
        <taxon>Diplomonadida</taxon>
        <taxon>Hexamitidae</taxon>
        <taxon>Hexamitinae</taxon>
        <taxon>Hexamita</taxon>
    </lineage>
</organism>
<accession>A0AA86RDC9</accession>
<dbReference type="Proteomes" id="UP001642409">
    <property type="component" value="Unassembled WGS sequence"/>
</dbReference>
<dbReference type="EMBL" id="CATOUU010001070">
    <property type="protein sequence ID" value="CAI9970369.1"/>
    <property type="molecule type" value="Genomic_DNA"/>
</dbReference>
<evidence type="ECO:0000313" key="3">
    <source>
        <dbReference type="Proteomes" id="UP001642409"/>
    </source>
</evidence>
<dbReference type="AlphaFoldDB" id="A0AA86RDC9"/>
<evidence type="ECO:0000313" key="1">
    <source>
        <dbReference type="EMBL" id="CAI9970369.1"/>
    </source>
</evidence>
<reference evidence="1" key="1">
    <citation type="submission" date="2023-06" db="EMBL/GenBank/DDBJ databases">
        <authorList>
            <person name="Kurt Z."/>
        </authorList>
    </citation>
    <scope>NUCLEOTIDE SEQUENCE</scope>
</reference>
<keyword evidence="3" id="KW-1185">Reference proteome</keyword>
<reference evidence="2 3" key="2">
    <citation type="submission" date="2024-07" db="EMBL/GenBank/DDBJ databases">
        <authorList>
            <person name="Akdeniz Z."/>
        </authorList>
    </citation>
    <scope>NUCLEOTIDE SEQUENCE [LARGE SCALE GENOMIC DNA]</scope>
</reference>
<proteinExistence type="predicted"/>
<comment type="caution">
    <text evidence="1">The sequence shown here is derived from an EMBL/GenBank/DDBJ whole genome shotgun (WGS) entry which is preliminary data.</text>
</comment>
<sequence>MLIYLDQIQQLYRKQIIQLKKKNSTKKGIQKQKIFFKLDYCLRGILSYYKIKLQYESMQQHQNKTRFGQNIQYIPHQLFVYFVHSSLNFIGIPDSVIMVLIYHDVKNKIMQHYLNRATFYKCLRSDGNPQKHLWPSTDDELSTLLTNSLERKKKQFSIQGYILSK</sequence>
<gene>
    <name evidence="1" type="ORF">HINF_LOCUS58014</name>
    <name evidence="2" type="ORF">HINF_LOCUS76528</name>
</gene>
<dbReference type="EMBL" id="CAXDID020000714">
    <property type="protein sequence ID" value="CAL6111656.1"/>
    <property type="molecule type" value="Genomic_DNA"/>
</dbReference>
<protein>
    <submittedName>
        <fullName evidence="2">Hypothetical_protein</fullName>
    </submittedName>
</protein>